<evidence type="ECO:0000256" key="2">
    <source>
        <dbReference type="ARBA" id="ARBA00022801"/>
    </source>
</evidence>
<sequence>MRLIITVILAHLARFSAAQNKTGPSATLALDVDDLWNMFVGPVPAAATTTVVSPTPVPSGELIPPPPLYYPSFPTGQQVIAATKNESWSFPSDFLWGVAGAAYQIEGAVKADGRGPSIWDVQIHRVTNFVSNNYTADISDNSYYLYKQDIARLAAMGVKAYSFSISWNRVQPFGNGPVNQAGLDFYSDLVDTCLQYNITPVATLFHWDLPAWLQNTYGGWLGLEIVDDFVEYARIVFEALGDRVKHWYTVNEPQVFCSNYPLPAAYFKDTSIPAVQQKFFCGHYVLLAHSQAYHLGKKMLGNDSVISLKLNGGYKIPLTNSSEDAQAVQRSWDFSEGWFANPIFLTGDYPESLKSFVSDFLPDFTADQKSRINGSADVFAHDAYTSQFYFAPEGGISACTTNTSNPLYPSCANSSYTSSKEDGGWLIGPAADPGAPWLHKATEWVPILMHYIQDTWAQGKGIVIAEFGFAEPHEAHKTLLQDILYDPIRTSYYHDYMEAVLVALSEGVKIVGTLAWSFVDNFEWNQGYSTRFGMQYVNFTDPARPRYYKASFFEYVNAFKVYQETA</sequence>
<protein>
    <recommendedName>
        <fullName evidence="8">Beta-glucosidase</fullName>
    </recommendedName>
</protein>
<dbReference type="InterPro" id="IPR033132">
    <property type="entry name" value="GH_1_N_CS"/>
</dbReference>
<dbReference type="OrthoDB" id="65569at2759"/>
<proteinExistence type="inferred from homology"/>
<dbReference type="Pfam" id="PF00232">
    <property type="entry name" value="Glyco_hydro_1"/>
    <property type="match status" value="1"/>
</dbReference>
<evidence type="ECO:0000256" key="5">
    <source>
        <dbReference type="SAM" id="SignalP"/>
    </source>
</evidence>
<dbReference type="EMBL" id="LFZN01000138">
    <property type="protein sequence ID" value="KXS97636.1"/>
    <property type="molecule type" value="Genomic_DNA"/>
</dbReference>
<organism evidence="6 7">
    <name type="scientific">Pseudocercospora eumusae</name>
    <dbReference type="NCBI Taxonomy" id="321146"/>
    <lineage>
        <taxon>Eukaryota</taxon>
        <taxon>Fungi</taxon>
        <taxon>Dikarya</taxon>
        <taxon>Ascomycota</taxon>
        <taxon>Pezizomycotina</taxon>
        <taxon>Dothideomycetes</taxon>
        <taxon>Dothideomycetidae</taxon>
        <taxon>Mycosphaerellales</taxon>
        <taxon>Mycosphaerellaceae</taxon>
        <taxon>Pseudocercospora</taxon>
    </lineage>
</organism>
<evidence type="ECO:0000256" key="1">
    <source>
        <dbReference type="ARBA" id="ARBA00010838"/>
    </source>
</evidence>
<reference evidence="6 7" key="1">
    <citation type="submission" date="2015-07" db="EMBL/GenBank/DDBJ databases">
        <title>Comparative genomics of the Sigatoka disease complex on banana suggests a link between parallel evolutionary changes in Pseudocercospora fijiensis and Pseudocercospora eumusae and increased virulence on the banana host.</title>
        <authorList>
            <person name="Chang T.-C."/>
            <person name="Salvucci A."/>
            <person name="Crous P.W."/>
            <person name="Stergiopoulos I."/>
        </authorList>
    </citation>
    <scope>NUCLEOTIDE SEQUENCE [LARGE SCALE GENOMIC DNA]</scope>
    <source>
        <strain evidence="6 7">CBS 114824</strain>
    </source>
</reference>
<evidence type="ECO:0000256" key="4">
    <source>
        <dbReference type="RuleBase" id="RU003690"/>
    </source>
</evidence>
<dbReference type="InterPro" id="IPR017853">
    <property type="entry name" value="GH"/>
</dbReference>
<comment type="similarity">
    <text evidence="1 4">Belongs to the glycosyl hydrolase 1 family.</text>
</comment>
<keyword evidence="5" id="KW-0732">Signal</keyword>
<dbReference type="Proteomes" id="UP000070133">
    <property type="component" value="Unassembled WGS sequence"/>
</dbReference>
<evidence type="ECO:0000313" key="6">
    <source>
        <dbReference type="EMBL" id="KXS97636.1"/>
    </source>
</evidence>
<keyword evidence="3" id="KW-0326">Glycosidase</keyword>
<dbReference type="SUPFAM" id="SSF51445">
    <property type="entry name" value="(Trans)glycosidases"/>
    <property type="match status" value="1"/>
</dbReference>
<dbReference type="Gene3D" id="3.20.20.80">
    <property type="entry name" value="Glycosidases"/>
    <property type="match status" value="1"/>
</dbReference>
<gene>
    <name evidence="6" type="ORF">AC578_5746</name>
</gene>
<name>A0A139H595_9PEZI</name>
<feature type="signal peptide" evidence="5">
    <location>
        <begin position="1"/>
        <end position="18"/>
    </location>
</feature>
<keyword evidence="7" id="KW-1185">Reference proteome</keyword>
<comment type="caution">
    <text evidence="6">The sequence shown here is derived from an EMBL/GenBank/DDBJ whole genome shotgun (WGS) entry which is preliminary data.</text>
</comment>
<dbReference type="GO" id="GO:0008422">
    <property type="term" value="F:beta-glucosidase activity"/>
    <property type="evidence" value="ECO:0007669"/>
    <property type="project" value="TreeGrafter"/>
</dbReference>
<dbReference type="PANTHER" id="PTHR10353">
    <property type="entry name" value="GLYCOSYL HYDROLASE"/>
    <property type="match status" value="1"/>
</dbReference>
<dbReference type="InterPro" id="IPR001360">
    <property type="entry name" value="Glyco_hydro_1"/>
</dbReference>
<evidence type="ECO:0000313" key="7">
    <source>
        <dbReference type="Proteomes" id="UP000070133"/>
    </source>
</evidence>
<dbReference type="PANTHER" id="PTHR10353:SF36">
    <property type="entry name" value="LP05116P"/>
    <property type="match status" value="1"/>
</dbReference>
<evidence type="ECO:0008006" key="8">
    <source>
        <dbReference type="Google" id="ProtNLM"/>
    </source>
</evidence>
<keyword evidence="2" id="KW-0378">Hydrolase</keyword>
<dbReference type="PROSITE" id="PS00653">
    <property type="entry name" value="GLYCOSYL_HYDROL_F1_2"/>
    <property type="match status" value="1"/>
</dbReference>
<feature type="chain" id="PRO_5007806334" description="Beta-glucosidase" evidence="5">
    <location>
        <begin position="19"/>
        <end position="566"/>
    </location>
</feature>
<dbReference type="AlphaFoldDB" id="A0A139H595"/>
<dbReference type="GO" id="GO:0005975">
    <property type="term" value="P:carbohydrate metabolic process"/>
    <property type="evidence" value="ECO:0007669"/>
    <property type="project" value="InterPro"/>
</dbReference>
<dbReference type="PRINTS" id="PR00131">
    <property type="entry name" value="GLHYDRLASE1"/>
</dbReference>
<evidence type="ECO:0000256" key="3">
    <source>
        <dbReference type="ARBA" id="ARBA00023295"/>
    </source>
</evidence>
<accession>A0A139H595</accession>
<dbReference type="STRING" id="321146.A0A139H595"/>